<dbReference type="InterPro" id="IPR009057">
    <property type="entry name" value="Homeodomain-like_sf"/>
</dbReference>
<evidence type="ECO:0000256" key="5">
    <source>
        <dbReference type="SAM" id="MobiDB-lite"/>
    </source>
</evidence>
<dbReference type="PROSITE" id="PS50071">
    <property type="entry name" value="HOMEOBOX_2"/>
    <property type="match status" value="1"/>
</dbReference>
<keyword evidence="3 4" id="KW-0539">Nucleus</keyword>
<feature type="region of interest" description="Disordered" evidence="5">
    <location>
        <begin position="458"/>
        <end position="488"/>
    </location>
</feature>
<proteinExistence type="predicted"/>
<sequence length="520" mass="57253">MIDDLPVPSAPESRSPDAIPSTRKGSRKHGPGSPAAEQSSEELSWSHISPENKSKRLQQRPTEEVTVSFGKVSLGNQAPDAEGVQESTLGNKKSNENASLPSSTVLARQFICEWKRRKSTHQLRQHMDEQLLQLKVLEESFESSEQAQDISEQTMQSVQTVIKDYKTILEGLFEDVGRNLVRFEDEYHEMSKRFMPMVASHEGSASGFKLPPDSEIALQRQRYFTVVERAVEQCKLKCAEIHTAAFHTAALTDDMASFQNSNKCARRLENASFVDVHTDTFHHANPSTSVSASPIQTRNGSEEGGAVISNYPPAALPPAYFGESGHGPVTASASDLPPPGEFTSLLTSDASAATQNSICGDSKMIKKKKNWAKVKFSDQQNAILEDYFIKHIQEPYPNAEKISELAKETGLTYAQVKNKMVNLRSRHWQPFLDMVNSSRANNTAVTCGQAEITQGVLSTDPEQPAGSSPLFQEEASDTPADIKEDGQGGMNAEELDEECLINFSESELQEISRISALLGF</sequence>
<keyword evidence="1 4" id="KW-0238">DNA-binding</keyword>
<reference evidence="7 8" key="1">
    <citation type="journal article" date="2015" name="Genome Biol. Evol.">
        <title>Comparative Genomics of a Bacterivorous Green Alga Reveals Evolutionary Causalities and Consequences of Phago-Mixotrophic Mode of Nutrition.</title>
        <authorList>
            <person name="Burns J.A."/>
            <person name="Paasch A."/>
            <person name="Narechania A."/>
            <person name="Kim E."/>
        </authorList>
    </citation>
    <scope>NUCLEOTIDE SEQUENCE [LARGE SCALE GENOMIC DNA]</scope>
    <source>
        <strain evidence="7 8">PLY_AMNH</strain>
    </source>
</reference>
<comment type="caution">
    <text evidence="7">The sequence shown here is derived from an EMBL/GenBank/DDBJ whole genome shotgun (WGS) entry which is preliminary data.</text>
</comment>
<feature type="DNA-binding region" description="Homeobox" evidence="4">
    <location>
        <begin position="369"/>
        <end position="431"/>
    </location>
</feature>
<dbReference type="Gene3D" id="1.10.10.60">
    <property type="entry name" value="Homeodomain-like"/>
    <property type="match status" value="1"/>
</dbReference>
<evidence type="ECO:0000256" key="3">
    <source>
        <dbReference type="ARBA" id="ARBA00023242"/>
    </source>
</evidence>
<dbReference type="Proteomes" id="UP001190700">
    <property type="component" value="Unassembled WGS sequence"/>
</dbReference>
<feature type="domain" description="Homeobox" evidence="6">
    <location>
        <begin position="367"/>
        <end position="430"/>
    </location>
</feature>
<dbReference type="InterPro" id="IPR001356">
    <property type="entry name" value="HD"/>
</dbReference>
<dbReference type="GO" id="GO:0003677">
    <property type="term" value="F:DNA binding"/>
    <property type="evidence" value="ECO:0007669"/>
    <property type="project" value="UniProtKB-UniRule"/>
</dbReference>
<dbReference type="GO" id="GO:0006355">
    <property type="term" value="P:regulation of DNA-templated transcription"/>
    <property type="evidence" value="ECO:0007669"/>
    <property type="project" value="InterPro"/>
</dbReference>
<dbReference type="PANTHER" id="PTHR11850">
    <property type="entry name" value="HOMEOBOX PROTEIN TRANSCRIPTION FACTORS"/>
    <property type="match status" value="1"/>
</dbReference>
<keyword evidence="8" id="KW-1185">Reference proteome</keyword>
<keyword evidence="2 4" id="KW-0371">Homeobox</keyword>
<comment type="subcellular location">
    <subcellularLocation>
        <location evidence="4">Nucleus</location>
    </subcellularLocation>
</comment>
<feature type="compositionally biased region" description="Polar residues" evidence="5">
    <location>
        <begin position="85"/>
        <end position="100"/>
    </location>
</feature>
<evidence type="ECO:0000313" key="7">
    <source>
        <dbReference type="EMBL" id="KAK3247518.1"/>
    </source>
</evidence>
<dbReference type="AlphaFoldDB" id="A0AAE0C4E3"/>
<name>A0AAE0C4E3_9CHLO</name>
<gene>
    <name evidence="7" type="ORF">CYMTET_42988</name>
</gene>
<feature type="region of interest" description="Disordered" evidence="5">
    <location>
        <begin position="1"/>
        <end position="100"/>
    </location>
</feature>
<evidence type="ECO:0000256" key="4">
    <source>
        <dbReference type="PROSITE-ProRule" id="PRU00108"/>
    </source>
</evidence>
<accession>A0AAE0C4E3</accession>
<protein>
    <recommendedName>
        <fullName evidence="6">Homeobox domain-containing protein</fullName>
    </recommendedName>
</protein>
<evidence type="ECO:0000256" key="2">
    <source>
        <dbReference type="ARBA" id="ARBA00023155"/>
    </source>
</evidence>
<dbReference type="Pfam" id="PF05920">
    <property type="entry name" value="Homeobox_KN"/>
    <property type="match status" value="1"/>
</dbReference>
<dbReference type="InterPro" id="IPR008422">
    <property type="entry name" value="KN_HD"/>
</dbReference>
<dbReference type="InterPro" id="IPR050224">
    <property type="entry name" value="TALE_homeobox"/>
</dbReference>
<dbReference type="SUPFAM" id="SSF46689">
    <property type="entry name" value="Homeodomain-like"/>
    <property type="match status" value="1"/>
</dbReference>
<evidence type="ECO:0000259" key="6">
    <source>
        <dbReference type="PROSITE" id="PS50071"/>
    </source>
</evidence>
<feature type="compositionally biased region" description="Polar residues" evidence="5">
    <location>
        <begin position="36"/>
        <end position="51"/>
    </location>
</feature>
<evidence type="ECO:0000256" key="1">
    <source>
        <dbReference type="ARBA" id="ARBA00023125"/>
    </source>
</evidence>
<dbReference type="GO" id="GO:0005634">
    <property type="term" value="C:nucleus"/>
    <property type="evidence" value="ECO:0007669"/>
    <property type="project" value="UniProtKB-SubCell"/>
</dbReference>
<dbReference type="CDD" id="cd00086">
    <property type="entry name" value="homeodomain"/>
    <property type="match status" value="1"/>
</dbReference>
<evidence type="ECO:0000313" key="8">
    <source>
        <dbReference type="Proteomes" id="UP001190700"/>
    </source>
</evidence>
<organism evidence="7 8">
    <name type="scientific">Cymbomonas tetramitiformis</name>
    <dbReference type="NCBI Taxonomy" id="36881"/>
    <lineage>
        <taxon>Eukaryota</taxon>
        <taxon>Viridiplantae</taxon>
        <taxon>Chlorophyta</taxon>
        <taxon>Pyramimonadophyceae</taxon>
        <taxon>Pyramimonadales</taxon>
        <taxon>Pyramimonadaceae</taxon>
        <taxon>Cymbomonas</taxon>
    </lineage>
</organism>
<feature type="compositionally biased region" description="Polar residues" evidence="5">
    <location>
        <begin position="458"/>
        <end position="470"/>
    </location>
</feature>
<dbReference type="SMART" id="SM00389">
    <property type="entry name" value="HOX"/>
    <property type="match status" value="1"/>
</dbReference>
<dbReference type="EMBL" id="LGRX02028897">
    <property type="protein sequence ID" value="KAK3247518.1"/>
    <property type="molecule type" value="Genomic_DNA"/>
</dbReference>